<organism evidence="6 7">
    <name type="scientific">Falsiruegeria litorea R37</name>
    <dbReference type="NCBI Taxonomy" id="1200284"/>
    <lineage>
        <taxon>Bacteria</taxon>
        <taxon>Pseudomonadati</taxon>
        <taxon>Pseudomonadota</taxon>
        <taxon>Alphaproteobacteria</taxon>
        <taxon>Rhodobacterales</taxon>
        <taxon>Roseobacteraceae</taxon>
        <taxon>Falsiruegeria</taxon>
    </lineage>
</organism>
<dbReference type="Proteomes" id="UP000193077">
    <property type="component" value="Unassembled WGS sequence"/>
</dbReference>
<name>A0A1Y5S2N1_9RHOB</name>
<dbReference type="OrthoDB" id="5713681at2"/>
<evidence type="ECO:0000256" key="5">
    <source>
        <dbReference type="SAM" id="MobiDB-lite"/>
    </source>
</evidence>
<evidence type="ECO:0000256" key="2">
    <source>
        <dbReference type="ARBA" id="ARBA00022603"/>
    </source>
</evidence>
<evidence type="ECO:0000313" key="7">
    <source>
        <dbReference type="Proteomes" id="UP000193077"/>
    </source>
</evidence>
<sequence length="514" mass="55025">MAKNTRRRGRQDRLNDTTDQDAQRPVWPGIDGGRLKPLLPDEVQLIEDSALTLLDTLGLSQATESMVNKVVAAGGRLTDEGRLLFPRALVTSTLQQARRTFTLCGQNPEHDLMIDKARVHMSTGGAAPGVFDMDTGQYRPSTLADLYDAARLVDGMENIHHFSRPLVARDVDDTAAMDLNTAYACLVGTSKHVSISITEPDHVPQIAALCYEIAGGEAAFRARPFLTVMVCHVVPPMRFAEEACEVLESAIRAGFPVQLISAGQAGATSPATIAGSLTQAVAETLAGLVFAQLVDPDAMAIFAPKPLVADLRTGSMSGGGGEQAILMAAAAQMGRHFDLPTSSIAGITDSKTLDAQYGAEKSLAVALAAHAGSNIVTQAAGIHASLLGVSLEGYVTDNDLLGNILRTLRGVEATPQNIAADVIANVCRGAGHYLGEIHTFDRMKSDYFYPHVGDRRTPDEWQQDGARTVAEVARDKARELLATHFPSHIPDDTDRALRARFDIRLGRPRIGRAP</sequence>
<dbReference type="EC" id="2.1.1.-" evidence="4"/>
<dbReference type="GO" id="GO:0008168">
    <property type="term" value="F:methyltransferase activity"/>
    <property type="evidence" value="ECO:0007669"/>
    <property type="project" value="UniProtKB-KW"/>
</dbReference>
<dbReference type="Gene3D" id="3.20.20.480">
    <property type="entry name" value="Trimethylamine methyltransferase-like"/>
    <property type="match status" value="1"/>
</dbReference>
<evidence type="ECO:0000256" key="3">
    <source>
        <dbReference type="ARBA" id="ARBA00022679"/>
    </source>
</evidence>
<keyword evidence="2 6" id="KW-0489">Methyltransferase</keyword>
<feature type="region of interest" description="Disordered" evidence="5">
    <location>
        <begin position="1"/>
        <end position="33"/>
    </location>
</feature>
<accession>A0A1Y5S2N1</accession>
<dbReference type="RefSeq" id="WP_085794941.1">
    <property type="nucleotide sequence ID" value="NZ_FWFO01000001.1"/>
</dbReference>
<keyword evidence="3 4" id="KW-0808">Transferase</keyword>
<evidence type="ECO:0000313" key="6">
    <source>
        <dbReference type="EMBL" id="SLN31271.1"/>
    </source>
</evidence>
<dbReference type="GO" id="GO:0032259">
    <property type="term" value="P:methylation"/>
    <property type="evidence" value="ECO:0007669"/>
    <property type="project" value="UniProtKB-KW"/>
</dbReference>
<dbReference type="AlphaFoldDB" id="A0A1Y5S2N1"/>
<evidence type="ECO:0000256" key="1">
    <source>
        <dbReference type="ARBA" id="ARBA00007137"/>
    </source>
</evidence>
<dbReference type="EMBL" id="FWFO01000001">
    <property type="protein sequence ID" value="SLN31271.1"/>
    <property type="molecule type" value="Genomic_DNA"/>
</dbReference>
<dbReference type="PIRSF" id="PIRSF037567">
    <property type="entry name" value="MTTB_MeTrfase"/>
    <property type="match status" value="1"/>
</dbReference>
<dbReference type="Pfam" id="PF06253">
    <property type="entry name" value="MTTB"/>
    <property type="match status" value="1"/>
</dbReference>
<dbReference type="InterPro" id="IPR038601">
    <property type="entry name" value="MttB-like_sf"/>
</dbReference>
<keyword evidence="7" id="KW-1185">Reference proteome</keyword>
<dbReference type="GO" id="GO:0015948">
    <property type="term" value="P:methanogenesis"/>
    <property type="evidence" value="ECO:0007669"/>
    <property type="project" value="UniProtKB-UniRule"/>
</dbReference>
<dbReference type="InterPro" id="IPR010426">
    <property type="entry name" value="MTTB_MeTrfase"/>
</dbReference>
<evidence type="ECO:0000256" key="4">
    <source>
        <dbReference type="PIRNR" id="PIRNR037567"/>
    </source>
</evidence>
<proteinExistence type="inferred from homology"/>
<comment type="similarity">
    <text evidence="1 4">Belongs to the trimethylamine methyltransferase family.</text>
</comment>
<gene>
    <name evidence="6" type="ORF">TRL7639_01311</name>
</gene>
<reference evidence="6 7" key="1">
    <citation type="submission" date="2017-03" db="EMBL/GenBank/DDBJ databases">
        <authorList>
            <person name="Afonso C.L."/>
            <person name="Miller P.J."/>
            <person name="Scott M.A."/>
            <person name="Spackman E."/>
            <person name="Goraichik I."/>
            <person name="Dimitrov K.M."/>
            <person name="Suarez D.L."/>
            <person name="Swayne D.E."/>
        </authorList>
    </citation>
    <scope>NUCLEOTIDE SEQUENCE [LARGE SCALE GENOMIC DNA]</scope>
    <source>
        <strain evidence="6 7">CECT 7639</strain>
    </source>
</reference>
<feature type="compositionally biased region" description="Basic residues" evidence="5">
    <location>
        <begin position="1"/>
        <end position="10"/>
    </location>
</feature>
<protein>
    <recommendedName>
        <fullName evidence="4">Methyltransferase</fullName>
        <ecNumber evidence="4">2.1.1.-</ecNumber>
    </recommendedName>
</protein>